<proteinExistence type="predicted"/>
<dbReference type="Pfam" id="PF02661">
    <property type="entry name" value="Fic"/>
    <property type="match status" value="1"/>
</dbReference>
<protein>
    <submittedName>
        <fullName evidence="2">Toxin Doc</fullName>
    </submittedName>
</protein>
<dbReference type="InterPro" id="IPR003812">
    <property type="entry name" value="Fido"/>
</dbReference>
<dbReference type="EMBL" id="SNRX01000012">
    <property type="protein sequence ID" value="KAA6301921.1"/>
    <property type="molecule type" value="Genomic_DNA"/>
</dbReference>
<dbReference type="PROSITE" id="PS51459">
    <property type="entry name" value="FIDO"/>
    <property type="match status" value="1"/>
</dbReference>
<evidence type="ECO:0000313" key="2">
    <source>
        <dbReference type="EMBL" id="KAA6301921.1"/>
    </source>
</evidence>
<dbReference type="PANTHER" id="PTHR35810">
    <property type="entry name" value="CYTOPLASMIC PROTEIN-RELATED"/>
    <property type="match status" value="1"/>
</dbReference>
<feature type="domain" description="Fido" evidence="1">
    <location>
        <begin position="175"/>
        <end position="330"/>
    </location>
</feature>
<dbReference type="InterPro" id="IPR053737">
    <property type="entry name" value="Type_II_TA_Toxin"/>
</dbReference>
<evidence type="ECO:0000313" key="3">
    <source>
        <dbReference type="Proteomes" id="UP000324575"/>
    </source>
</evidence>
<dbReference type="SUPFAM" id="SSF140931">
    <property type="entry name" value="Fic-like"/>
    <property type="match status" value="1"/>
</dbReference>
<dbReference type="Proteomes" id="UP000324575">
    <property type="component" value="Unassembled WGS sequence"/>
</dbReference>
<dbReference type="InterPro" id="IPR036597">
    <property type="entry name" value="Fido-like_dom_sf"/>
</dbReference>
<dbReference type="AlphaFoldDB" id="A0A5M8P0J0"/>
<name>A0A5M8P0J0_9BACT</name>
<comment type="caution">
    <text evidence="2">The sequence shown here is derived from an EMBL/GenBank/DDBJ whole genome shotgun (WGS) entry which is preliminary data.</text>
</comment>
<dbReference type="PANTHER" id="PTHR35810:SF1">
    <property type="entry name" value="CYTOPLASMIC PROTEIN"/>
    <property type="match status" value="1"/>
</dbReference>
<reference evidence="2 3" key="1">
    <citation type="submission" date="2019-03" db="EMBL/GenBank/DDBJ databases">
        <title>Single cell metagenomics reveals metabolic interactions within the superorganism composed of flagellate Streblomastix strix and complex community of Bacteroidetes bacteria on its surface.</title>
        <authorList>
            <person name="Treitli S.C."/>
            <person name="Kolisko M."/>
            <person name="Husnik F."/>
            <person name="Keeling P."/>
            <person name="Hampl V."/>
        </authorList>
    </citation>
    <scope>NUCLEOTIDE SEQUENCE [LARGE SCALE GENOMIC DNA]</scope>
    <source>
        <strain evidence="2">St1</strain>
    </source>
</reference>
<accession>A0A5M8P0J0</accession>
<organism evidence="2 3">
    <name type="scientific">Candidatus Ordinivivax streblomastigis</name>
    <dbReference type="NCBI Taxonomy" id="2540710"/>
    <lineage>
        <taxon>Bacteria</taxon>
        <taxon>Pseudomonadati</taxon>
        <taxon>Bacteroidota</taxon>
        <taxon>Bacteroidia</taxon>
        <taxon>Bacteroidales</taxon>
        <taxon>Candidatus Ordinivivax</taxon>
    </lineage>
</organism>
<evidence type="ECO:0000259" key="1">
    <source>
        <dbReference type="PROSITE" id="PS51459"/>
    </source>
</evidence>
<dbReference type="Pfam" id="PF13310">
    <property type="entry name" value="Virulence_RhuM"/>
    <property type="match status" value="1"/>
</dbReference>
<gene>
    <name evidence="2" type="ORF">EZS26_001924</name>
</gene>
<sequence length="332" mass="37817">MKTGELKIGDSQIIIYQAPDGTTNLDVRLEEDTVWLTQEHIAQLFGTQRPSITKHLNNIYKSGELEENSTCSILEHMGNDAIQRYKTKYYNLDAILSVGYRVNSHNATKFRIWANKVLKDYLIKGYAVNQRVKLEQLNDLKQTVKLLSNVIQNKELTAGEATGLLQVITDYTYALDTLDRYDYQQLTVEETTGEEKFHATYENAMEAILQLKEKFGGSDLFANEKDQSFKSSISTIYQTFGGVDLYPSVEEKAAMLLYLVTKNHSFSDGNKRIAAFLFLWFLEKNGVLYRSDGSRLIENNTLVALTLMIAESRTEEKDVMAKVVVNLINKNN</sequence>
<dbReference type="InterPro" id="IPR011204">
    <property type="entry name" value="Virulence_RhuM-like"/>
</dbReference>
<dbReference type="Gene3D" id="1.20.120.1870">
    <property type="entry name" value="Fic/DOC protein, Fido domain"/>
    <property type="match status" value="1"/>
</dbReference>